<dbReference type="GO" id="GO:0050567">
    <property type="term" value="F:glutaminyl-tRNA synthase (glutamine-hydrolyzing) activity"/>
    <property type="evidence" value="ECO:0007669"/>
    <property type="project" value="UniProtKB-UniRule"/>
</dbReference>
<dbReference type="HAMAP" id="MF_00586">
    <property type="entry name" value="GatD"/>
    <property type="match status" value="1"/>
</dbReference>
<dbReference type="GO" id="GO:0006520">
    <property type="term" value="P:amino acid metabolic process"/>
    <property type="evidence" value="ECO:0007669"/>
    <property type="project" value="InterPro"/>
</dbReference>
<organism evidence="11">
    <name type="scientific">Ignisphaera aggregans</name>
    <dbReference type="NCBI Taxonomy" id="334771"/>
    <lineage>
        <taxon>Archaea</taxon>
        <taxon>Thermoproteota</taxon>
        <taxon>Thermoprotei</taxon>
        <taxon>Desulfurococcales</taxon>
        <taxon>Desulfurococcaceae</taxon>
        <taxon>Ignisphaera</taxon>
    </lineage>
</organism>
<dbReference type="PROSITE" id="PS00917">
    <property type="entry name" value="ASN_GLN_ASE_2"/>
    <property type="match status" value="1"/>
</dbReference>
<protein>
    <recommendedName>
        <fullName evidence="5 7">Glutamyl-tRNA(Gln) amidotransferase subunit D</fullName>
        <shortName evidence="5">Glu-ADT subunit D</shortName>
        <ecNumber evidence="5 7">6.3.5.-</ecNumber>
    </recommendedName>
</protein>
<dbReference type="GO" id="GO:0005524">
    <property type="term" value="F:ATP binding"/>
    <property type="evidence" value="ECO:0007669"/>
    <property type="project" value="UniProtKB-KW"/>
</dbReference>
<dbReference type="GO" id="GO:0016740">
    <property type="term" value="F:transferase activity"/>
    <property type="evidence" value="ECO:0007669"/>
    <property type="project" value="UniProtKB-KW"/>
</dbReference>
<dbReference type="GO" id="GO:0006412">
    <property type="term" value="P:translation"/>
    <property type="evidence" value="ECO:0007669"/>
    <property type="project" value="UniProtKB-UniRule"/>
</dbReference>
<dbReference type="AlphaFoldDB" id="A0A7C2VE58"/>
<comment type="caution">
    <text evidence="11">The sequence shown here is derived from an EMBL/GenBank/DDBJ whole genome shotgun (WGS) entry which is preliminary data.</text>
</comment>
<feature type="active site" evidence="5">
    <location>
        <position position="185"/>
    </location>
</feature>
<dbReference type="InterPro" id="IPR040919">
    <property type="entry name" value="Asparaginase_C"/>
</dbReference>
<dbReference type="NCBIfam" id="NF003217">
    <property type="entry name" value="PRK04183.1"/>
    <property type="match status" value="1"/>
</dbReference>
<dbReference type="Pfam" id="PF18195">
    <property type="entry name" value="GatD_N"/>
    <property type="match status" value="1"/>
</dbReference>
<dbReference type="InterPro" id="IPR036152">
    <property type="entry name" value="Asp/glu_Ase-like_sf"/>
</dbReference>
<keyword evidence="1 5" id="KW-0436">Ligase</keyword>
<dbReference type="InterPro" id="IPR037152">
    <property type="entry name" value="L-asparaginase_N_sf"/>
</dbReference>
<comment type="function">
    <text evidence="5 7">Allows the formation of correctly charged Gln-tRNA(Gln) through the transamidation of misacylated Glu-tRNA(Gln) in organisms which lack glutaminyl-tRNA synthetase. The reaction takes place in the presence of glutamine and ATP through an activated gamma-phospho-Glu-tRNA(Gln). The GatDE system is specific for glutamate and does not act on aspartate.</text>
</comment>
<feature type="domain" description="Asparaginase/glutaminase C-terminal" evidence="9">
    <location>
        <begin position="315"/>
        <end position="428"/>
    </location>
</feature>
<dbReference type="SUPFAM" id="SSF53774">
    <property type="entry name" value="Glutaminase/Asparaginase"/>
    <property type="match status" value="1"/>
</dbReference>
<dbReference type="NCBIfam" id="TIGR02153">
    <property type="entry name" value="gatD_arch"/>
    <property type="match status" value="1"/>
</dbReference>
<evidence type="ECO:0000256" key="3">
    <source>
        <dbReference type="ARBA" id="ARBA00022840"/>
    </source>
</evidence>
<keyword evidence="11" id="KW-0808">Transferase</keyword>
<evidence type="ECO:0000256" key="2">
    <source>
        <dbReference type="ARBA" id="ARBA00022741"/>
    </source>
</evidence>
<accession>A0A7C2VE58</accession>
<dbReference type="InterPro" id="IPR006033">
    <property type="entry name" value="AsnA_fam"/>
</dbReference>
<dbReference type="InterPro" id="IPR027475">
    <property type="entry name" value="Asparaginase/glutaminase_AS2"/>
</dbReference>
<dbReference type="PIRSF" id="PIRSF001220">
    <property type="entry name" value="L-ASNase_gatD"/>
    <property type="match status" value="1"/>
</dbReference>
<dbReference type="PANTHER" id="PTHR11707:SF28">
    <property type="entry name" value="60 KDA LYSOPHOSPHOLIPASE"/>
    <property type="match status" value="1"/>
</dbReference>
<feature type="domain" description="GatD N-terminal" evidence="10">
    <location>
        <begin position="25"/>
        <end position="77"/>
    </location>
</feature>
<dbReference type="InterPro" id="IPR006034">
    <property type="entry name" value="Asparaginase/glutaminase-like"/>
</dbReference>
<dbReference type="Pfam" id="PF00710">
    <property type="entry name" value="Asparaginase"/>
    <property type="match status" value="1"/>
</dbReference>
<dbReference type="GO" id="GO:0004067">
    <property type="term" value="F:asparaginase activity"/>
    <property type="evidence" value="ECO:0007669"/>
    <property type="project" value="UniProtKB-UniRule"/>
</dbReference>
<evidence type="ECO:0000256" key="5">
    <source>
        <dbReference type="HAMAP-Rule" id="MF_00586"/>
    </source>
</evidence>
<dbReference type="EC" id="6.3.5.-" evidence="5 7"/>
<evidence type="ECO:0000256" key="7">
    <source>
        <dbReference type="RuleBase" id="RU004457"/>
    </source>
</evidence>
<evidence type="ECO:0000256" key="4">
    <source>
        <dbReference type="ARBA" id="ARBA00022917"/>
    </source>
</evidence>
<proteinExistence type="inferred from homology"/>
<feature type="active site" evidence="5 6">
    <location>
        <position position="184"/>
    </location>
</feature>
<dbReference type="InterPro" id="IPR027474">
    <property type="entry name" value="L-asparaginase_N"/>
</dbReference>
<evidence type="ECO:0000256" key="1">
    <source>
        <dbReference type="ARBA" id="ARBA00022598"/>
    </source>
</evidence>
<feature type="domain" description="L-asparaginase N-terminal" evidence="8">
    <location>
        <begin position="100"/>
        <end position="286"/>
    </location>
</feature>
<dbReference type="SMART" id="SM00870">
    <property type="entry name" value="Asparaginase"/>
    <property type="match status" value="1"/>
</dbReference>
<keyword evidence="4 5" id="KW-0648">Protein biosynthesis</keyword>
<dbReference type="InterPro" id="IPR037222">
    <property type="entry name" value="GatD_N_sf"/>
</dbReference>
<dbReference type="GO" id="GO:0006450">
    <property type="term" value="P:regulation of translational fidelity"/>
    <property type="evidence" value="ECO:0007669"/>
    <property type="project" value="InterPro"/>
</dbReference>
<evidence type="ECO:0000259" key="8">
    <source>
        <dbReference type="Pfam" id="PF00710"/>
    </source>
</evidence>
<dbReference type="CDD" id="cd08962">
    <property type="entry name" value="GatD"/>
    <property type="match status" value="1"/>
</dbReference>
<sequence>MLSNNLQGYAGKVRELLERIGASVGCSIKLVLSNNIIIHGILMPKHELSHRDIVVVKLDNGYNIGVDINKITSIELVECRAIKPEEARVSKASGGGLPIVKILGCGGTIASKVEYETGAVRPAMTPEELMELIPELRGLANYDVEVLFNILSEDMTPRHWETVACNIYKVVKKGVSGIVVTHGTDTMGYTAAAVAFAVRNLPMPVAFVGAQRSSDRPSTDAALNLLAAVLTTLRAPFGESVVVMHASPSDYGAFVHRGVKVRKMHSSRRDAFQSVNDLPLAYVDLGSQTVQLINSRYIPRKSVDEVVTSIGFDARVALIKAYPGFQSEIIDQLVDKGFHGIVIEGTGLGHIGSYTINSIKRAIEEGIAVVMTTQTLFGRVNMNVYTTGRKLLELGVIPGEDMLPETAYVKLSWVLAQTRDLNKVREMMLTNYVNEINPRHTVDMFVKNLMEEFKYPVR</sequence>
<dbReference type="InterPro" id="IPR011878">
    <property type="entry name" value="GatD"/>
</dbReference>
<evidence type="ECO:0000259" key="9">
    <source>
        <dbReference type="Pfam" id="PF17763"/>
    </source>
</evidence>
<dbReference type="EMBL" id="DSGT01000014">
    <property type="protein sequence ID" value="HEW53533.1"/>
    <property type="molecule type" value="Genomic_DNA"/>
</dbReference>
<feature type="active site" evidence="5">
    <location>
        <position position="263"/>
    </location>
</feature>
<keyword evidence="3 5" id="KW-0067">ATP-binding</keyword>
<dbReference type="PIRSF" id="PIRSF500175">
    <property type="entry name" value="Glu_ADT_D"/>
    <property type="match status" value="1"/>
</dbReference>
<comment type="similarity">
    <text evidence="5 7">Belongs to the asparaginase 1 family. GatD subfamily.</text>
</comment>
<name>A0A7C2VE58_9CREN</name>
<keyword evidence="2 5" id="KW-0547">Nucleotide-binding</keyword>
<dbReference type="Gene3D" id="3.40.50.1170">
    <property type="entry name" value="L-asparaginase, N-terminal domain"/>
    <property type="match status" value="1"/>
</dbReference>
<evidence type="ECO:0000313" key="11">
    <source>
        <dbReference type="EMBL" id="HEW53533.1"/>
    </source>
</evidence>
<feature type="active site" evidence="5">
    <location>
        <position position="108"/>
    </location>
</feature>
<comment type="catalytic activity">
    <reaction evidence="5 7">
        <text>L-glutamyl-tRNA(Gln) + L-glutamine + ATP + H2O = L-glutaminyl-tRNA(Gln) + L-glutamate + ADP + phosphate + H(+)</text>
        <dbReference type="Rhea" id="RHEA:17521"/>
        <dbReference type="Rhea" id="RHEA-COMP:9681"/>
        <dbReference type="Rhea" id="RHEA-COMP:9684"/>
        <dbReference type="ChEBI" id="CHEBI:15377"/>
        <dbReference type="ChEBI" id="CHEBI:15378"/>
        <dbReference type="ChEBI" id="CHEBI:29985"/>
        <dbReference type="ChEBI" id="CHEBI:30616"/>
        <dbReference type="ChEBI" id="CHEBI:43474"/>
        <dbReference type="ChEBI" id="CHEBI:58359"/>
        <dbReference type="ChEBI" id="CHEBI:78520"/>
        <dbReference type="ChEBI" id="CHEBI:78521"/>
        <dbReference type="ChEBI" id="CHEBI:456216"/>
    </reaction>
</comment>
<dbReference type="Gene3D" id="2.30.30.520">
    <property type="match status" value="1"/>
</dbReference>
<dbReference type="PANTHER" id="PTHR11707">
    <property type="entry name" value="L-ASPARAGINASE"/>
    <property type="match status" value="1"/>
</dbReference>
<dbReference type="InterPro" id="IPR027473">
    <property type="entry name" value="L-asparaginase_C"/>
</dbReference>
<evidence type="ECO:0000256" key="6">
    <source>
        <dbReference type="PROSITE-ProRule" id="PRU10100"/>
    </source>
</evidence>
<gene>
    <name evidence="5 11" type="primary">gatD</name>
    <name evidence="11" type="ORF">ENO77_05200</name>
</gene>
<comment type="subunit">
    <text evidence="5 7">Heterodimer of GatD and GatE.</text>
</comment>
<dbReference type="Gene3D" id="3.40.50.40">
    <property type="match status" value="1"/>
</dbReference>
<dbReference type="PROSITE" id="PS51732">
    <property type="entry name" value="ASN_GLN_ASE_3"/>
    <property type="match status" value="1"/>
</dbReference>
<dbReference type="Pfam" id="PF17763">
    <property type="entry name" value="Asparaginase_C"/>
    <property type="match status" value="1"/>
</dbReference>
<dbReference type="SUPFAM" id="SSF141300">
    <property type="entry name" value="GatD N-terminal domain-like"/>
    <property type="match status" value="1"/>
</dbReference>
<dbReference type="InterPro" id="IPR040918">
    <property type="entry name" value="GatD_N"/>
</dbReference>
<reference evidence="11" key="1">
    <citation type="journal article" date="2020" name="mSystems">
        <title>Genome- and Community-Level Interaction Insights into Carbon Utilization and Element Cycling Functions of Hydrothermarchaeota in Hydrothermal Sediment.</title>
        <authorList>
            <person name="Zhou Z."/>
            <person name="Liu Y."/>
            <person name="Xu W."/>
            <person name="Pan J."/>
            <person name="Luo Z.H."/>
            <person name="Li M."/>
        </authorList>
    </citation>
    <scope>NUCLEOTIDE SEQUENCE [LARGE SCALE GENOMIC DNA]</scope>
    <source>
        <strain evidence="11">SpSt-16</strain>
    </source>
</reference>
<evidence type="ECO:0000259" key="10">
    <source>
        <dbReference type="Pfam" id="PF18195"/>
    </source>
</evidence>
<dbReference type="NCBIfam" id="TIGR00519">
    <property type="entry name" value="asnASE_I"/>
    <property type="match status" value="1"/>
</dbReference>
<dbReference type="PRINTS" id="PR00139">
    <property type="entry name" value="ASNGLNASE"/>
</dbReference>